<gene>
    <name evidence="2" type="ORF">E4K65_29100</name>
</gene>
<evidence type="ECO:0000313" key="3">
    <source>
        <dbReference type="Proteomes" id="UP000297966"/>
    </source>
</evidence>
<evidence type="ECO:0000259" key="1">
    <source>
        <dbReference type="Pfam" id="PF03992"/>
    </source>
</evidence>
<reference evidence="2 3" key="1">
    <citation type="submission" date="2019-03" db="EMBL/GenBank/DDBJ databases">
        <title>Bradyrhizobium diversity isolated from nodules of Chamaecrista fasciculata.</title>
        <authorList>
            <person name="Klepa M.S."/>
            <person name="Urquiaga M.O."/>
            <person name="Hungria M."/>
            <person name="Delamuta J.R."/>
        </authorList>
    </citation>
    <scope>NUCLEOTIDE SEQUENCE [LARGE SCALE GENOMIC DNA]</scope>
    <source>
        <strain evidence="2 3">CNPSo 3448</strain>
    </source>
</reference>
<sequence length="89" mass="9841">MTTMFVRHTVSDYKTWRKVYDDFAPVQKAKGVTAEAVYRAVENPNDITVTHEFATIEAAQAFAESAELKNAMQNAGVAGAPTIWFTNKA</sequence>
<comment type="caution">
    <text evidence="2">The sequence shown here is derived from an EMBL/GenBank/DDBJ whole genome shotgun (WGS) entry which is preliminary data.</text>
</comment>
<protein>
    <submittedName>
        <fullName evidence="2">Cyclase</fullName>
    </submittedName>
</protein>
<dbReference type="EMBL" id="SPQT01000019">
    <property type="protein sequence ID" value="TFV44345.1"/>
    <property type="molecule type" value="Genomic_DNA"/>
</dbReference>
<dbReference type="Pfam" id="PF03992">
    <property type="entry name" value="ABM"/>
    <property type="match status" value="1"/>
</dbReference>
<organism evidence="2 3">
    <name type="scientific">Bradyrhizobium niftali</name>
    <dbReference type="NCBI Taxonomy" id="2560055"/>
    <lineage>
        <taxon>Bacteria</taxon>
        <taxon>Pseudomonadati</taxon>
        <taxon>Pseudomonadota</taxon>
        <taxon>Alphaproteobacteria</taxon>
        <taxon>Hyphomicrobiales</taxon>
        <taxon>Nitrobacteraceae</taxon>
        <taxon>Bradyrhizobium</taxon>
    </lineage>
</organism>
<dbReference type="InterPro" id="IPR011008">
    <property type="entry name" value="Dimeric_a/b-barrel"/>
</dbReference>
<dbReference type="Gene3D" id="3.30.70.100">
    <property type="match status" value="1"/>
</dbReference>
<proteinExistence type="predicted"/>
<dbReference type="InterPro" id="IPR007138">
    <property type="entry name" value="ABM_dom"/>
</dbReference>
<dbReference type="Proteomes" id="UP000297966">
    <property type="component" value="Unassembled WGS sequence"/>
</dbReference>
<evidence type="ECO:0000313" key="2">
    <source>
        <dbReference type="EMBL" id="TFV44345.1"/>
    </source>
</evidence>
<dbReference type="RefSeq" id="WP_135177051.1">
    <property type="nucleotide sequence ID" value="NZ_JBIYER010000001.1"/>
</dbReference>
<dbReference type="OrthoDB" id="5738530at2"/>
<keyword evidence="3" id="KW-1185">Reference proteome</keyword>
<name>A0A4Y9LLY7_9BRAD</name>
<dbReference type="SUPFAM" id="SSF54909">
    <property type="entry name" value="Dimeric alpha+beta barrel"/>
    <property type="match status" value="1"/>
</dbReference>
<accession>A0A4Y9LLY7</accession>
<feature type="domain" description="ABM" evidence="1">
    <location>
        <begin position="15"/>
        <end position="73"/>
    </location>
</feature>
<dbReference type="AlphaFoldDB" id="A0A4Y9LLY7"/>